<name>A0A178ZLB7_9EURO</name>
<evidence type="ECO:0000313" key="5">
    <source>
        <dbReference type="EMBL" id="OAP60013.1"/>
    </source>
</evidence>
<evidence type="ECO:0000259" key="4">
    <source>
        <dbReference type="Pfam" id="PF25053"/>
    </source>
</evidence>
<evidence type="ECO:0000313" key="6">
    <source>
        <dbReference type="Proteomes" id="UP000078343"/>
    </source>
</evidence>
<evidence type="ECO:0000256" key="2">
    <source>
        <dbReference type="SAM" id="MobiDB-lite"/>
    </source>
</evidence>
<evidence type="ECO:0000259" key="3">
    <source>
        <dbReference type="Pfam" id="PF24883"/>
    </source>
</evidence>
<organism evidence="5 6">
    <name type="scientific">Fonsecaea erecta</name>
    <dbReference type="NCBI Taxonomy" id="1367422"/>
    <lineage>
        <taxon>Eukaryota</taxon>
        <taxon>Fungi</taxon>
        <taxon>Dikarya</taxon>
        <taxon>Ascomycota</taxon>
        <taxon>Pezizomycotina</taxon>
        <taxon>Eurotiomycetes</taxon>
        <taxon>Chaetothyriomycetidae</taxon>
        <taxon>Chaetothyriales</taxon>
        <taxon>Herpotrichiellaceae</taxon>
        <taxon>Fonsecaea</taxon>
    </lineage>
</organism>
<dbReference type="RefSeq" id="XP_018693380.1">
    <property type="nucleotide sequence ID" value="XM_018836527.1"/>
</dbReference>
<dbReference type="Pfam" id="PF25053">
    <property type="entry name" value="DUF7791"/>
    <property type="match status" value="1"/>
</dbReference>
<feature type="region of interest" description="Disordered" evidence="2">
    <location>
        <begin position="959"/>
        <end position="987"/>
    </location>
</feature>
<keyword evidence="6" id="KW-1185">Reference proteome</keyword>
<dbReference type="PANTHER" id="PTHR10039:SF5">
    <property type="entry name" value="NACHT DOMAIN-CONTAINING PROTEIN"/>
    <property type="match status" value="1"/>
</dbReference>
<feature type="domain" description="Nephrocystin 3-like N-terminal" evidence="3">
    <location>
        <begin position="251"/>
        <end position="433"/>
    </location>
</feature>
<dbReference type="AlphaFoldDB" id="A0A178ZLB7"/>
<accession>A0A178ZLB7</accession>
<sequence length="1045" mass="118782">MLDPVSAIGLVAAIVQFVEFGAEIIQGAREVHGATSGATERNRSLEVVVRQTRDMISKLNDPDYAQDTEDGKALGRVAHECTILANQMLHLLQKVKAKDPNSTLQAVWAALKNQRYRGEMLELQERLDSCRNHVEFQLNYLTSAETKSRLAVLVASTEGLADQLGILQKHVEELRCGTKVTTLSRKAQEQLQKLVQLSDETLSKIKHQHVLAALAYSGMETRFEEVSEEHRKTFEWIFEDTTGSLGRGASNQESFVHWLSAGRGIFHICGKLGSGKSTLMKFLCNHPRTEAELQHWAGDRKLVFAKFFFWRGATTAEQKSLTGLLRSLLYETLRACPELIPEVLPDLWAQLDVSLPQQQAGTRLDLGKLRTRQAVSSLIHHRNLYRKHCFCFFVDGLDEFEKTAQDGYGDLIRLLQSWTDAAPEAVKICVSSREDLVFMDAFSGEKRFRLQDLTRDDIHRYVQDKLPVIEADGKGAELAQKITERADGIFLWVALVVKSIRDQLDENYELSDVQEELDRLPSELQGLFEYLLKSISRSGRKRAYRTFAMVLKLRHYEINMRLLAYSFLEDYERSPCFAMEASFPFWDMGDFRRTGREELARKKLYRNCRGLLEVKEGETGITVTHRSILEFLESPTVKAEMKDGIDGFSTEDAISQLFLAELQCQKKTLPTFHLSHIVFAVVDMRKRSNMDQDPFRFLETLCSAMIYHDGVPTLPIREFILVETGRGAAVATGLFRESRFAGSFTTSPLHISAFHGGCDYIAWKFQREPTIVENAFEIGIILCCITLPPKFYLESFDKKLELLELILNRGLSPNAVIHTCSPNSNFDGELSFWQHFILTLVPLPDKAKRGCGRLIQMFLERDADPYMWMSKGQPSLVDQRVRYPVIITLGRERCQTIVVEHEKFYKSVLQLLEGGKEISVREMLESWKLDNEETILRLLDRNVRRRELMAANVGIVADNRVPEDQEEGADQDLDLSDPQPAQQQLTPASTLEEAKHLTTKDSGLWVRLTTGIHVPSFVLGKDPCGFLLIPNMDNDDNLLESGRTA</sequence>
<dbReference type="Gene3D" id="3.40.50.300">
    <property type="entry name" value="P-loop containing nucleotide triphosphate hydrolases"/>
    <property type="match status" value="1"/>
</dbReference>
<evidence type="ECO:0000256" key="1">
    <source>
        <dbReference type="ARBA" id="ARBA00022737"/>
    </source>
</evidence>
<dbReference type="Proteomes" id="UP000078343">
    <property type="component" value="Unassembled WGS sequence"/>
</dbReference>
<dbReference type="EMBL" id="LVYI01000004">
    <property type="protein sequence ID" value="OAP60013.1"/>
    <property type="molecule type" value="Genomic_DNA"/>
</dbReference>
<proteinExistence type="predicted"/>
<feature type="compositionally biased region" description="Acidic residues" evidence="2">
    <location>
        <begin position="964"/>
        <end position="975"/>
    </location>
</feature>
<dbReference type="InterPro" id="IPR056693">
    <property type="entry name" value="DUF7791"/>
</dbReference>
<feature type="domain" description="DUF7791" evidence="4">
    <location>
        <begin position="536"/>
        <end position="665"/>
    </location>
</feature>
<dbReference type="OrthoDB" id="443402at2759"/>
<dbReference type="GeneID" id="30009183"/>
<reference evidence="5 6" key="1">
    <citation type="submission" date="2016-04" db="EMBL/GenBank/DDBJ databases">
        <title>Draft genome of Fonsecaea erecta CBS 125763.</title>
        <authorList>
            <person name="Weiss V.A."/>
            <person name="Vicente V.A."/>
            <person name="Raittz R.T."/>
            <person name="Moreno L.F."/>
            <person name="De Souza E.M."/>
            <person name="Pedrosa F.O."/>
            <person name="Steffens M.B."/>
            <person name="Faoro H."/>
            <person name="Tadra-Sfeir M.Z."/>
            <person name="Najafzadeh M.J."/>
            <person name="Felipe M.S."/>
            <person name="Teixeira M."/>
            <person name="Sun J."/>
            <person name="Xi L."/>
            <person name="Gomes R."/>
            <person name="De Azevedo C.M."/>
            <person name="Salgado C.G."/>
            <person name="Da Silva M.B."/>
            <person name="Nascimento M.F."/>
            <person name="Queiroz-Telles F."/>
            <person name="Attili D.S."/>
            <person name="Gorbushina A."/>
        </authorList>
    </citation>
    <scope>NUCLEOTIDE SEQUENCE [LARGE SCALE GENOMIC DNA]</scope>
    <source>
        <strain evidence="5 6">CBS 125763</strain>
    </source>
</reference>
<gene>
    <name evidence="5" type="ORF">AYL99_05015</name>
</gene>
<dbReference type="SUPFAM" id="SSF52540">
    <property type="entry name" value="P-loop containing nucleoside triphosphate hydrolases"/>
    <property type="match status" value="1"/>
</dbReference>
<protein>
    <submittedName>
        <fullName evidence="5">Uncharacterized protein</fullName>
    </submittedName>
</protein>
<keyword evidence="1" id="KW-0677">Repeat</keyword>
<dbReference type="Pfam" id="PF24883">
    <property type="entry name" value="NPHP3_N"/>
    <property type="match status" value="1"/>
</dbReference>
<dbReference type="InterPro" id="IPR027417">
    <property type="entry name" value="P-loop_NTPase"/>
</dbReference>
<dbReference type="STRING" id="1367422.A0A178ZLB7"/>
<comment type="caution">
    <text evidence="5">The sequence shown here is derived from an EMBL/GenBank/DDBJ whole genome shotgun (WGS) entry which is preliminary data.</text>
</comment>
<dbReference type="PANTHER" id="PTHR10039">
    <property type="entry name" value="AMELOGENIN"/>
    <property type="match status" value="1"/>
</dbReference>
<dbReference type="InterPro" id="IPR056884">
    <property type="entry name" value="NPHP3-like_N"/>
</dbReference>